<keyword evidence="2" id="KW-1185">Reference proteome</keyword>
<accession>A0A183B248</accession>
<dbReference type="EMBL" id="UZAN01054727">
    <property type="protein sequence ID" value="VDP90555.1"/>
    <property type="molecule type" value="Genomic_DNA"/>
</dbReference>
<protein>
    <submittedName>
        <fullName evidence="3">Transposase</fullName>
    </submittedName>
</protein>
<reference evidence="1 2" key="2">
    <citation type="submission" date="2018-11" db="EMBL/GenBank/DDBJ databases">
        <authorList>
            <consortium name="Pathogen Informatics"/>
        </authorList>
    </citation>
    <scope>NUCLEOTIDE SEQUENCE [LARGE SCALE GENOMIC DNA]</scope>
    <source>
        <strain evidence="1 2">Egypt</strain>
    </source>
</reference>
<name>A0A183B248_9TREM</name>
<evidence type="ECO:0000313" key="3">
    <source>
        <dbReference type="WBParaSite" id="ECPE_0001332201-mRNA-1"/>
    </source>
</evidence>
<dbReference type="Proteomes" id="UP000272942">
    <property type="component" value="Unassembled WGS sequence"/>
</dbReference>
<evidence type="ECO:0000313" key="2">
    <source>
        <dbReference type="Proteomes" id="UP000272942"/>
    </source>
</evidence>
<sequence>MEGGSCIHEKPIVRVLVTYEKQTANLRRRSGDYDLRFALFLTRMCKVSCACGLMADGYGGTSSNHRSDHSGTWLVGATVDKRWQGVLPTPASD</sequence>
<proteinExistence type="predicted"/>
<reference evidence="3" key="1">
    <citation type="submission" date="2016-06" db="UniProtKB">
        <authorList>
            <consortium name="WormBaseParasite"/>
        </authorList>
    </citation>
    <scope>IDENTIFICATION</scope>
</reference>
<dbReference type="AlphaFoldDB" id="A0A183B248"/>
<organism evidence="3">
    <name type="scientific">Echinostoma caproni</name>
    <dbReference type="NCBI Taxonomy" id="27848"/>
    <lineage>
        <taxon>Eukaryota</taxon>
        <taxon>Metazoa</taxon>
        <taxon>Spiralia</taxon>
        <taxon>Lophotrochozoa</taxon>
        <taxon>Platyhelminthes</taxon>
        <taxon>Trematoda</taxon>
        <taxon>Digenea</taxon>
        <taxon>Plagiorchiida</taxon>
        <taxon>Echinostomata</taxon>
        <taxon>Echinostomatoidea</taxon>
        <taxon>Echinostomatidae</taxon>
        <taxon>Echinostoma</taxon>
    </lineage>
</organism>
<evidence type="ECO:0000313" key="1">
    <source>
        <dbReference type="EMBL" id="VDP90555.1"/>
    </source>
</evidence>
<dbReference type="WBParaSite" id="ECPE_0001332201-mRNA-1">
    <property type="protein sequence ID" value="ECPE_0001332201-mRNA-1"/>
    <property type="gene ID" value="ECPE_0001332201"/>
</dbReference>
<gene>
    <name evidence="1" type="ORF">ECPE_LOCUS13283</name>
</gene>